<evidence type="ECO:0000256" key="4">
    <source>
        <dbReference type="ARBA" id="ARBA00022989"/>
    </source>
</evidence>
<dbReference type="PANTHER" id="PTHR37485:SF1">
    <property type="entry name" value="CELL DIVISION PROTEIN FTSB"/>
    <property type="match status" value="1"/>
</dbReference>
<keyword evidence="9" id="KW-1185">Reference proteome</keyword>
<evidence type="ECO:0000256" key="1">
    <source>
        <dbReference type="ARBA" id="ARBA00022475"/>
    </source>
</evidence>
<keyword evidence="4 7" id="KW-1133">Transmembrane helix</keyword>
<evidence type="ECO:0000256" key="5">
    <source>
        <dbReference type="ARBA" id="ARBA00023136"/>
    </source>
</evidence>
<evidence type="ECO:0000313" key="9">
    <source>
        <dbReference type="Proteomes" id="UP000294914"/>
    </source>
</evidence>
<dbReference type="InterPro" id="IPR023081">
    <property type="entry name" value="Cell_div_FtsB"/>
</dbReference>
<evidence type="ECO:0000256" key="3">
    <source>
        <dbReference type="ARBA" id="ARBA00022692"/>
    </source>
</evidence>
<name>A0A4R8IHN6_9GAMM</name>
<sequence>MRILIAILLILFVTLQYDLWVGDGSLATVWHLKQEVKKQKAENRKLEVRNRALEAEVEDLKQGLDALEERARDEMGMIKEGETFIQIIEEEEK</sequence>
<comment type="similarity">
    <text evidence="7">Belongs to the FtsB family.</text>
</comment>
<reference evidence="8 9" key="1">
    <citation type="submission" date="2019-03" db="EMBL/GenBank/DDBJ databases">
        <title>Genomic Encyclopedia of Type Strains, Phase IV (KMG-IV): sequencing the most valuable type-strain genomes for metagenomic binning, comparative biology and taxonomic classification.</title>
        <authorList>
            <person name="Goeker M."/>
        </authorList>
    </citation>
    <scope>NUCLEOTIDE SEQUENCE [LARGE SCALE GENOMIC DNA]</scope>
    <source>
        <strain evidence="8 9">DSM 16326</strain>
    </source>
</reference>
<dbReference type="RefSeq" id="WP_134084636.1">
    <property type="nucleotide sequence ID" value="NZ_SOQX01000006.1"/>
</dbReference>
<proteinExistence type="inferred from homology"/>
<comment type="function">
    <text evidence="7">Essential cell division protein. May link together the upstream cell division proteins, which are predominantly cytoplasmic, with the downstream cell division proteins, which are predominantly periplasmic.</text>
</comment>
<dbReference type="AlphaFoldDB" id="A0A4R8IHN6"/>
<dbReference type="GO" id="GO:0032153">
    <property type="term" value="C:cell division site"/>
    <property type="evidence" value="ECO:0007669"/>
    <property type="project" value="UniProtKB-UniRule"/>
</dbReference>
<comment type="subcellular location">
    <subcellularLocation>
        <location evidence="7">Cell inner membrane</location>
        <topology evidence="7">Single-pass type II membrane protein</topology>
    </subcellularLocation>
    <text evidence="7">Localizes to the division septum.</text>
</comment>
<protein>
    <recommendedName>
        <fullName evidence="7">Cell division protein FtsB</fullName>
    </recommendedName>
</protein>
<keyword evidence="7" id="KW-0997">Cell inner membrane</keyword>
<dbReference type="PANTHER" id="PTHR37485">
    <property type="entry name" value="CELL DIVISION PROTEIN FTSB"/>
    <property type="match status" value="1"/>
</dbReference>
<dbReference type="GO" id="GO:0043093">
    <property type="term" value="P:FtsZ-dependent cytokinesis"/>
    <property type="evidence" value="ECO:0007669"/>
    <property type="project" value="UniProtKB-UniRule"/>
</dbReference>
<keyword evidence="5 7" id="KW-0472">Membrane</keyword>
<evidence type="ECO:0000256" key="2">
    <source>
        <dbReference type="ARBA" id="ARBA00022618"/>
    </source>
</evidence>
<dbReference type="Proteomes" id="UP000294914">
    <property type="component" value="Unassembled WGS sequence"/>
</dbReference>
<feature type="topological domain" description="Cytoplasmic" evidence="7">
    <location>
        <begin position="1"/>
        <end position="3"/>
    </location>
</feature>
<keyword evidence="1 7" id="KW-1003">Cell membrane</keyword>
<evidence type="ECO:0000313" key="8">
    <source>
        <dbReference type="EMBL" id="TDY00136.1"/>
    </source>
</evidence>
<dbReference type="GO" id="GO:0030428">
    <property type="term" value="C:cell septum"/>
    <property type="evidence" value="ECO:0007669"/>
    <property type="project" value="TreeGrafter"/>
</dbReference>
<comment type="subunit">
    <text evidence="7">Part of a complex composed of FtsB, FtsL and FtsQ.</text>
</comment>
<organism evidence="8 9">
    <name type="scientific">Thiohalophilus thiocyanatoxydans</name>
    <dbReference type="NCBI Taxonomy" id="381308"/>
    <lineage>
        <taxon>Bacteria</taxon>
        <taxon>Pseudomonadati</taxon>
        <taxon>Pseudomonadota</taxon>
        <taxon>Gammaproteobacteria</taxon>
        <taxon>Thiohalomonadales</taxon>
        <taxon>Thiohalophilaceae</taxon>
        <taxon>Thiohalophilus</taxon>
    </lineage>
</organism>
<feature type="coiled-coil region" evidence="7">
    <location>
        <begin position="29"/>
        <end position="77"/>
    </location>
</feature>
<comment type="caution">
    <text evidence="8">The sequence shown here is derived from an EMBL/GenBank/DDBJ whole genome shotgun (WGS) entry which is preliminary data.</text>
</comment>
<dbReference type="EMBL" id="SOQX01000006">
    <property type="protein sequence ID" value="TDY00136.1"/>
    <property type="molecule type" value="Genomic_DNA"/>
</dbReference>
<evidence type="ECO:0000256" key="7">
    <source>
        <dbReference type="HAMAP-Rule" id="MF_00599"/>
    </source>
</evidence>
<dbReference type="Gene3D" id="1.20.5.400">
    <property type="match status" value="1"/>
</dbReference>
<gene>
    <name evidence="7" type="primary">ftsB</name>
    <name evidence="8" type="ORF">EDC23_2308</name>
</gene>
<evidence type="ECO:0000256" key="6">
    <source>
        <dbReference type="ARBA" id="ARBA00023306"/>
    </source>
</evidence>
<dbReference type="NCBIfam" id="NF002058">
    <property type="entry name" value="PRK00888.1"/>
    <property type="match status" value="1"/>
</dbReference>
<keyword evidence="6 7" id="KW-0131">Cell cycle</keyword>
<dbReference type="InterPro" id="IPR007060">
    <property type="entry name" value="FtsL/DivIC"/>
</dbReference>
<keyword evidence="7" id="KW-0175">Coiled coil</keyword>
<accession>A0A4R8IHN6</accession>
<dbReference type="OrthoDB" id="7061211at2"/>
<feature type="topological domain" description="Periplasmic" evidence="7">
    <location>
        <begin position="22"/>
        <end position="93"/>
    </location>
</feature>
<dbReference type="Pfam" id="PF04977">
    <property type="entry name" value="DivIC"/>
    <property type="match status" value="1"/>
</dbReference>
<dbReference type="HAMAP" id="MF_00599">
    <property type="entry name" value="FtsB"/>
    <property type="match status" value="1"/>
</dbReference>
<dbReference type="GO" id="GO:0005886">
    <property type="term" value="C:plasma membrane"/>
    <property type="evidence" value="ECO:0007669"/>
    <property type="project" value="UniProtKB-SubCell"/>
</dbReference>
<keyword evidence="3 7" id="KW-0812">Transmembrane</keyword>
<keyword evidence="2 7" id="KW-0132">Cell division</keyword>